<dbReference type="SUPFAM" id="SSF52743">
    <property type="entry name" value="Subtilisin-like"/>
    <property type="match status" value="1"/>
</dbReference>
<keyword evidence="3" id="KW-0378">Hydrolase</keyword>
<keyword evidence="2" id="KW-0645">Protease</keyword>
<gene>
    <name evidence="6" type="ORF">MNBD_GAMMA02-110</name>
</gene>
<accession>A0A3B0W0G1</accession>
<dbReference type="PANTHER" id="PTHR43806">
    <property type="entry name" value="PEPTIDASE S8"/>
    <property type="match status" value="1"/>
</dbReference>
<dbReference type="Gene3D" id="3.40.50.200">
    <property type="entry name" value="Peptidase S8/S53 domain"/>
    <property type="match status" value="1"/>
</dbReference>
<dbReference type="PROSITE" id="PS00137">
    <property type="entry name" value="SUBTILASE_HIS"/>
    <property type="match status" value="1"/>
</dbReference>
<feature type="non-terminal residue" evidence="6">
    <location>
        <position position="332"/>
    </location>
</feature>
<evidence type="ECO:0000259" key="5">
    <source>
        <dbReference type="Pfam" id="PF00082"/>
    </source>
</evidence>
<dbReference type="InterPro" id="IPR036852">
    <property type="entry name" value="Peptidase_S8/S53_dom_sf"/>
</dbReference>
<dbReference type="EMBL" id="UOFA01000129">
    <property type="protein sequence ID" value="VAW44742.1"/>
    <property type="molecule type" value="Genomic_DNA"/>
</dbReference>
<name>A0A3B0W0G1_9ZZZZ</name>
<evidence type="ECO:0000313" key="6">
    <source>
        <dbReference type="EMBL" id="VAW44742.1"/>
    </source>
</evidence>
<evidence type="ECO:0000256" key="4">
    <source>
        <dbReference type="ARBA" id="ARBA00022825"/>
    </source>
</evidence>
<dbReference type="GO" id="GO:0006508">
    <property type="term" value="P:proteolysis"/>
    <property type="evidence" value="ECO:0007669"/>
    <property type="project" value="UniProtKB-KW"/>
</dbReference>
<sequence>MLEHSTYGIQVDHPDLIAFDGAGNYQGGNILDGFYQIDFGDNDLNIDEQQPFDTQGIPSLEACDLEDGVNDNMATSIFVGHGTHITGIMAGGNNSVSGVCKNCGMSMMKNSTYRSNNQSFCVNYNGVNTLFPLVPFDASINGMTVHTNVGMGVVNWSGGRGIEDEFYCDNDDTGLCLALDYMQQQNTLMVGAAGNHRTVMQFPASEVGTIAVGGLDESGSFWNESPSNGDPFDFSDNSNCPRTGPQNECGSNISHIPSNQKLDVMTQARTVYSTFYQNGEWADDINCTDFQDGSVDGYGNCTGTSMSAPQVAGILQLMRSAHPLLPNGTSDP</sequence>
<dbReference type="PROSITE" id="PS51892">
    <property type="entry name" value="SUBTILASE"/>
    <property type="match status" value="1"/>
</dbReference>
<evidence type="ECO:0000256" key="3">
    <source>
        <dbReference type="ARBA" id="ARBA00022801"/>
    </source>
</evidence>
<dbReference type="PRINTS" id="PR00723">
    <property type="entry name" value="SUBTILISIN"/>
</dbReference>
<dbReference type="InterPro" id="IPR050131">
    <property type="entry name" value="Peptidase_S8_subtilisin-like"/>
</dbReference>
<evidence type="ECO:0000256" key="2">
    <source>
        <dbReference type="ARBA" id="ARBA00022670"/>
    </source>
</evidence>
<keyword evidence="4" id="KW-0720">Serine protease</keyword>
<dbReference type="InterPro" id="IPR023828">
    <property type="entry name" value="Peptidase_S8_Ser-AS"/>
</dbReference>
<dbReference type="AlphaFoldDB" id="A0A3B0W0G1"/>
<feature type="domain" description="Peptidase S8/S53" evidence="5">
    <location>
        <begin position="74"/>
        <end position="325"/>
    </location>
</feature>
<dbReference type="CDD" id="cd00306">
    <property type="entry name" value="Peptidases_S8_S53"/>
    <property type="match status" value="1"/>
</dbReference>
<protein>
    <recommendedName>
        <fullName evidence="5">Peptidase S8/S53 domain-containing protein</fullName>
    </recommendedName>
</protein>
<dbReference type="InterPro" id="IPR000209">
    <property type="entry name" value="Peptidase_S8/S53_dom"/>
</dbReference>
<dbReference type="PROSITE" id="PS00138">
    <property type="entry name" value="SUBTILASE_SER"/>
    <property type="match status" value="1"/>
</dbReference>
<proteinExistence type="inferred from homology"/>
<comment type="similarity">
    <text evidence="1">Belongs to the peptidase S8 family.</text>
</comment>
<dbReference type="GO" id="GO:0004252">
    <property type="term" value="F:serine-type endopeptidase activity"/>
    <property type="evidence" value="ECO:0007669"/>
    <property type="project" value="InterPro"/>
</dbReference>
<dbReference type="Pfam" id="PF00082">
    <property type="entry name" value="Peptidase_S8"/>
    <property type="match status" value="1"/>
</dbReference>
<dbReference type="InterPro" id="IPR015500">
    <property type="entry name" value="Peptidase_S8_subtilisin-rel"/>
</dbReference>
<dbReference type="InterPro" id="IPR022398">
    <property type="entry name" value="Peptidase_S8_His-AS"/>
</dbReference>
<organism evidence="6">
    <name type="scientific">hydrothermal vent metagenome</name>
    <dbReference type="NCBI Taxonomy" id="652676"/>
    <lineage>
        <taxon>unclassified sequences</taxon>
        <taxon>metagenomes</taxon>
        <taxon>ecological metagenomes</taxon>
    </lineage>
</organism>
<dbReference type="PANTHER" id="PTHR43806:SF11">
    <property type="entry name" value="CEREVISIN-RELATED"/>
    <property type="match status" value="1"/>
</dbReference>
<reference evidence="6" key="1">
    <citation type="submission" date="2018-06" db="EMBL/GenBank/DDBJ databases">
        <authorList>
            <person name="Zhirakovskaya E."/>
        </authorList>
    </citation>
    <scope>NUCLEOTIDE SEQUENCE</scope>
</reference>
<evidence type="ECO:0000256" key="1">
    <source>
        <dbReference type="ARBA" id="ARBA00011073"/>
    </source>
</evidence>